<dbReference type="InterPro" id="IPR007450">
    <property type="entry name" value="BamE_dom"/>
</dbReference>
<keyword evidence="1 3" id="KW-0732">Signal</keyword>
<evidence type="ECO:0000256" key="2">
    <source>
        <dbReference type="ARBA" id="ARBA00023136"/>
    </source>
</evidence>
<dbReference type="Gene3D" id="3.30.1450.10">
    <property type="match status" value="1"/>
</dbReference>
<feature type="signal peptide" evidence="3">
    <location>
        <begin position="1"/>
        <end position="21"/>
    </location>
</feature>
<keyword evidence="6" id="KW-1185">Reference proteome</keyword>
<dbReference type="AlphaFoldDB" id="A0A7W9CH19"/>
<feature type="chain" id="PRO_5031418672" evidence="3">
    <location>
        <begin position="22"/>
        <end position="158"/>
    </location>
</feature>
<dbReference type="Pfam" id="PF04355">
    <property type="entry name" value="BamE"/>
    <property type="match status" value="1"/>
</dbReference>
<evidence type="ECO:0000313" key="5">
    <source>
        <dbReference type="EMBL" id="MBB5745508.1"/>
    </source>
</evidence>
<dbReference type="Proteomes" id="UP000545037">
    <property type="component" value="Unassembled WGS sequence"/>
</dbReference>
<feature type="domain" description="Outer membrane protein assembly factor BamE" evidence="4">
    <location>
        <begin position="39"/>
        <end position="98"/>
    </location>
</feature>
<accession>A0A7W9CH19</accession>
<dbReference type="GO" id="GO:0019867">
    <property type="term" value="C:outer membrane"/>
    <property type="evidence" value="ECO:0007669"/>
    <property type="project" value="InterPro"/>
</dbReference>
<name>A0A7W9CH19_9CAUL</name>
<reference evidence="5 6" key="1">
    <citation type="submission" date="2020-08" db="EMBL/GenBank/DDBJ databases">
        <title>Genomic Encyclopedia of Type Strains, Phase IV (KMG-IV): sequencing the most valuable type-strain genomes for metagenomic binning, comparative biology and taxonomic classification.</title>
        <authorList>
            <person name="Goeker M."/>
        </authorList>
    </citation>
    <scope>NUCLEOTIDE SEQUENCE [LARGE SCALE GENOMIC DNA]</scope>
    <source>
        <strain evidence="5 6">DSM 4737</strain>
    </source>
</reference>
<keyword evidence="2" id="KW-0472">Membrane</keyword>
<proteinExistence type="predicted"/>
<evidence type="ECO:0000256" key="3">
    <source>
        <dbReference type="SAM" id="SignalP"/>
    </source>
</evidence>
<comment type="caution">
    <text evidence="5">The sequence shown here is derived from an EMBL/GenBank/DDBJ whole genome shotgun (WGS) entry which is preliminary data.</text>
</comment>
<dbReference type="RefSeq" id="WP_183212495.1">
    <property type="nucleotide sequence ID" value="NZ_JACHOR010000002.1"/>
</dbReference>
<protein>
    <submittedName>
        <fullName evidence="5">Outer membrane protein assembly factor BamE (Lipoprotein component of BamABCDE complex)</fullName>
    </submittedName>
</protein>
<evidence type="ECO:0000313" key="6">
    <source>
        <dbReference type="Proteomes" id="UP000545037"/>
    </source>
</evidence>
<evidence type="ECO:0000256" key="1">
    <source>
        <dbReference type="ARBA" id="ARBA00022729"/>
    </source>
</evidence>
<evidence type="ECO:0000259" key="4">
    <source>
        <dbReference type="Pfam" id="PF04355"/>
    </source>
</evidence>
<dbReference type="EMBL" id="JACHOR010000002">
    <property type="protein sequence ID" value="MBB5745508.1"/>
    <property type="molecule type" value="Genomic_DNA"/>
</dbReference>
<organism evidence="5 6">
    <name type="scientific">Brevundimonas variabilis</name>
    <dbReference type="NCBI Taxonomy" id="74312"/>
    <lineage>
        <taxon>Bacteria</taxon>
        <taxon>Pseudomonadati</taxon>
        <taxon>Pseudomonadota</taxon>
        <taxon>Alphaproteobacteria</taxon>
        <taxon>Caulobacterales</taxon>
        <taxon>Caulobacteraceae</taxon>
        <taxon>Brevundimonas</taxon>
    </lineage>
</organism>
<keyword evidence="5" id="KW-0449">Lipoprotein</keyword>
<sequence length="158" mass="16951">MPRISPLIAAAALAIAAGACAPTIGINGFQSVDVKPADIVAGTDTRTTVLARLGTPSATSTFEDNIWYYIGQTTEKYTYNNAQVSQRSVTAITFDEAGDKVTEVKTLGLEDGQQVAMNSRETPTRGRQLTIIEQLLGNVARGQLPRTEEDVPGQRRPD</sequence>
<dbReference type="InterPro" id="IPR037873">
    <property type="entry name" value="BamE-like"/>
</dbReference>
<dbReference type="PROSITE" id="PS51257">
    <property type="entry name" value="PROKAR_LIPOPROTEIN"/>
    <property type="match status" value="1"/>
</dbReference>
<gene>
    <name evidence="5" type="ORF">GGR13_001092</name>
</gene>